<evidence type="ECO:0000313" key="2">
    <source>
        <dbReference type="EMBL" id="SDS63211.1"/>
    </source>
</evidence>
<reference evidence="3" key="1">
    <citation type="submission" date="2016-10" db="EMBL/GenBank/DDBJ databases">
        <authorList>
            <person name="Varghese N."/>
            <person name="Submissions S."/>
        </authorList>
    </citation>
    <scope>NUCLEOTIDE SEQUENCE [LARGE SCALE GENOMIC DNA]</scope>
    <source>
        <strain evidence="3">LMG 26867</strain>
    </source>
</reference>
<dbReference type="PANTHER" id="PTHR39168:SF1">
    <property type="entry name" value="TRANSCRIPTIONAL REGULATORY PROTEIN"/>
    <property type="match status" value="1"/>
</dbReference>
<dbReference type="SUPFAM" id="SSF46785">
    <property type="entry name" value="Winged helix' DNA-binding domain"/>
    <property type="match status" value="1"/>
</dbReference>
<dbReference type="Proteomes" id="UP000198481">
    <property type="component" value="Chromosome I"/>
</dbReference>
<gene>
    <name evidence="2" type="ORF">SAMN05216222_1896</name>
</gene>
<dbReference type="GO" id="GO:0097063">
    <property type="term" value="F:cadmium ion sensor activity"/>
    <property type="evidence" value="ECO:0007669"/>
    <property type="project" value="TreeGrafter"/>
</dbReference>
<keyword evidence="2" id="KW-0238">DNA-binding</keyword>
<evidence type="ECO:0000259" key="1">
    <source>
        <dbReference type="PROSITE" id="PS50987"/>
    </source>
</evidence>
<dbReference type="InterPro" id="IPR036388">
    <property type="entry name" value="WH-like_DNA-bd_sf"/>
</dbReference>
<sequence length="294" mass="31796">MGSPEVARYSVLPGGLPGPVYGSYRVLADEPLLVNMSVSSRRNDSTGSEYMEHAPCISQIATLLADPKRSAMMWALMDGSARQTEELALMAGLSPSSASAHLARLAAGGLLKVEERGRKRFFRLAAPEIGAAVEALASASIASQPRQIPETLKRANPMLKRPMAPASLLQARLCDDHLGGTLAADLYQRLLDAGWIEQFDQRVVVTHKGATQLASRGVFVQALAHRNAQIACACPDWSERRPHMGGSLGAALLQLFLQSGWLTLPNDSRALQVTATGQREVHRFARETELEMAF</sequence>
<dbReference type="PROSITE" id="PS50987">
    <property type="entry name" value="HTH_ARSR_2"/>
    <property type="match status" value="1"/>
</dbReference>
<protein>
    <submittedName>
        <fullName evidence="2">DNA-binding transcriptional regulator, ArsR family</fullName>
    </submittedName>
</protein>
<accession>A0A1H1TT05</accession>
<dbReference type="InterPro" id="IPR001845">
    <property type="entry name" value="HTH_ArsR_DNA-bd_dom"/>
</dbReference>
<dbReference type="AlphaFoldDB" id="A0A1H1TT05"/>
<dbReference type="GO" id="GO:0032791">
    <property type="term" value="F:lead ion binding"/>
    <property type="evidence" value="ECO:0007669"/>
    <property type="project" value="TreeGrafter"/>
</dbReference>
<dbReference type="EMBL" id="LT629762">
    <property type="protein sequence ID" value="SDS63211.1"/>
    <property type="molecule type" value="Genomic_DNA"/>
</dbReference>
<evidence type="ECO:0000313" key="3">
    <source>
        <dbReference type="Proteomes" id="UP000198481"/>
    </source>
</evidence>
<dbReference type="GO" id="GO:0010288">
    <property type="term" value="P:response to lead ion"/>
    <property type="evidence" value="ECO:0007669"/>
    <property type="project" value="TreeGrafter"/>
</dbReference>
<feature type="domain" description="HTH arsR-type" evidence="1">
    <location>
        <begin position="49"/>
        <end position="144"/>
    </location>
</feature>
<organism evidence="2 3">
    <name type="scientific">Pseudomonas prosekii</name>
    <dbReference type="NCBI Taxonomy" id="1148509"/>
    <lineage>
        <taxon>Bacteria</taxon>
        <taxon>Pseudomonadati</taxon>
        <taxon>Pseudomonadota</taxon>
        <taxon>Gammaproteobacteria</taxon>
        <taxon>Pseudomonadales</taxon>
        <taxon>Pseudomonadaceae</taxon>
        <taxon>Pseudomonas</taxon>
    </lineage>
</organism>
<dbReference type="CDD" id="cd00090">
    <property type="entry name" value="HTH_ARSR"/>
    <property type="match status" value="1"/>
</dbReference>
<dbReference type="GO" id="GO:0003700">
    <property type="term" value="F:DNA-binding transcription factor activity"/>
    <property type="evidence" value="ECO:0007669"/>
    <property type="project" value="InterPro"/>
</dbReference>
<dbReference type="PANTHER" id="PTHR39168">
    <property type="entry name" value="TRANSCRIPTIONAL REGULATOR-RELATED"/>
    <property type="match status" value="1"/>
</dbReference>
<dbReference type="InterPro" id="IPR052543">
    <property type="entry name" value="HTH_Metal-responsive_Reg"/>
</dbReference>
<dbReference type="InterPro" id="IPR011991">
    <property type="entry name" value="ArsR-like_HTH"/>
</dbReference>
<proteinExistence type="predicted"/>
<dbReference type="Gene3D" id="1.10.10.10">
    <property type="entry name" value="Winged helix-like DNA-binding domain superfamily/Winged helix DNA-binding domain"/>
    <property type="match status" value="1"/>
</dbReference>
<dbReference type="GO" id="GO:0046686">
    <property type="term" value="P:response to cadmium ion"/>
    <property type="evidence" value="ECO:0007669"/>
    <property type="project" value="TreeGrafter"/>
</dbReference>
<name>A0A1H1TT05_9PSED</name>
<dbReference type="GO" id="GO:0003677">
    <property type="term" value="F:DNA binding"/>
    <property type="evidence" value="ECO:0007669"/>
    <property type="project" value="UniProtKB-KW"/>
</dbReference>
<dbReference type="InterPro" id="IPR036390">
    <property type="entry name" value="WH_DNA-bd_sf"/>
</dbReference>
<dbReference type="SMART" id="SM00418">
    <property type="entry name" value="HTH_ARSR"/>
    <property type="match status" value="1"/>
</dbReference>
<dbReference type="STRING" id="1148509.SAMN05216222_1896"/>